<feature type="compositionally biased region" description="Basic and acidic residues" evidence="7">
    <location>
        <begin position="308"/>
        <end position="327"/>
    </location>
</feature>
<feature type="compositionally biased region" description="Low complexity" evidence="7">
    <location>
        <begin position="212"/>
        <end position="229"/>
    </location>
</feature>
<dbReference type="PANTHER" id="PTHR15217:SF0">
    <property type="entry name" value="PRE-MRNA-SPLICING REGULATOR WTAP"/>
    <property type="match status" value="1"/>
</dbReference>
<name>A0A813J455_POLGL</name>
<dbReference type="InterPro" id="IPR033757">
    <property type="entry name" value="WTAP"/>
</dbReference>
<keyword evidence="3" id="KW-0507">mRNA processing</keyword>
<protein>
    <submittedName>
        <fullName evidence="8">Uncharacterized protein</fullName>
    </submittedName>
</protein>
<dbReference type="GO" id="GO:0016556">
    <property type="term" value="P:mRNA modification"/>
    <property type="evidence" value="ECO:0007669"/>
    <property type="project" value="InterPro"/>
</dbReference>
<reference evidence="8" key="1">
    <citation type="submission" date="2021-02" db="EMBL/GenBank/DDBJ databases">
        <authorList>
            <person name="Dougan E. K."/>
            <person name="Rhodes N."/>
            <person name="Thang M."/>
            <person name="Chan C."/>
        </authorList>
    </citation>
    <scope>NUCLEOTIDE SEQUENCE</scope>
</reference>
<gene>
    <name evidence="8" type="ORF">PGLA2088_LOCUS15721</name>
</gene>
<dbReference type="GO" id="GO:0006397">
    <property type="term" value="P:mRNA processing"/>
    <property type="evidence" value="ECO:0007669"/>
    <property type="project" value="UniProtKB-KW"/>
</dbReference>
<dbReference type="GO" id="GO:0008380">
    <property type="term" value="P:RNA splicing"/>
    <property type="evidence" value="ECO:0007669"/>
    <property type="project" value="UniProtKB-KW"/>
</dbReference>
<accession>A0A813J455</accession>
<evidence type="ECO:0000256" key="7">
    <source>
        <dbReference type="SAM" id="MobiDB-lite"/>
    </source>
</evidence>
<evidence type="ECO:0000256" key="6">
    <source>
        <dbReference type="SAM" id="Coils"/>
    </source>
</evidence>
<organism evidence="8 9">
    <name type="scientific">Polarella glacialis</name>
    <name type="common">Dinoflagellate</name>
    <dbReference type="NCBI Taxonomy" id="89957"/>
    <lineage>
        <taxon>Eukaryota</taxon>
        <taxon>Sar</taxon>
        <taxon>Alveolata</taxon>
        <taxon>Dinophyceae</taxon>
        <taxon>Suessiales</taxon>
        <taxon>Suessiaceae</taxon>
        <taxon>Polarella</taxon>
    </lineage>
</organism>
<evidence type="ECO:0000256" key="5">
    <source>
        <dbReference type="ARBA" id="ARBA00023242"/>
    </source>
</evidence>
<dbReference type="AlphaFoldDB" id="A0A813J455"/>
<dbReference type="PANTHER" id="PTHR15217">
    <property type="entry name" value="WILMS' TUMOR 1-ASSOCIATING PROTEIN"/>
    <property type="match status" value="1"/>
</dbReference>
<dbReference type="Proteomes" id="UP000626109">
    <property type="component" value="Unassembled WGS sequence"/>
</dbReference>
<evidence type="ECO:0000256" key="4">
    <source>
        <dbReference type="ARBA" id="ARBA00023187"/>
    </source>
</evidence>
<evidence type="ECO:0000313" key="9">
    <source>
        <dbReference type="Proteomes" id="UP000626109"/>
    </source>
</evidence>
<evidence type="ECO:0000256" key="1">
    <source>
        <dbReference type="ARBA" id="ARBA00004123"/>
    </source>
</evidence>
<keyword evidence="5" id="KW-0539">Nucleus</keyword>
<comment type="subcellular location">
    <subcellularLocation>
        <location evidence="1">Nucleus</location>
    </subcellularLocation>
</comment>
<keyword evidence="4" id="KW-0508">mRNA splicing</keyword>
<dbReference type="EMBL" id="CAJNNW010019590">
    <property type="protein sequence ID" value="CAE8664801.1"/>
    <property type="molecule type" value="Genomic_DNA"/>
</dbReference>
<feature type="region of interest" description="Disordered" evidence="7">
    <location>
        <begin position="254"/>
        <end position="327"/>
    </location>
</feature>
<evidence type="ECO:0000256" key="2">
    <source>
        <dbReference type="ARBA" id="ARBA00010313"/>
    </source>
</evidence>
<evidence type="ECO:0000313" key="8">
    <source>
        <dbReference type="EMBL" id="CAE8664801.1"/>
    </source>
</evidence>
<feature type="region of interest" description="Disordered" evidence="7">
    <location>
        <begin position="194"/>
        <end position="229"/>
    </location>
</feature>
<comment type="similarity">
    <text evidence="2">Belongs to the fl(2)d family.</text>
</comment>
<comment type="caution">
    <text evidence="8">The sequence shown here is derived from an EMBL/GenBank/DDBJ whole genome shotgun (WGS) entry which is preliminary data.</text>
</comment>
<proteinExistence type="inferred from homology"/>
<feature type="compositionally biased region" description="Basic and acidic residues" evidence="7">
    <location>
        <begin position="269"/>
        <end position="300"/>
    </location>
</feature>
<dbReference type="Pfam" id="PF17098">
    <property type="entry name" value="Wtap"/>
    <property type="match status" value="1"/>
</dbReference>
<feature type="compositionally biased region" description="Basic and acidic residues" evidence="7">
    <location>
        <begin position="194"/>
        <end position="207"/>
    </location>
</feature>
<sequence>MAMANSADAELARKVEDYRTRESIYHSRLVSQEAEMNQLRSMASDILGAYSDASRAANRGSLSDPTGNMEVLMLRQKARAQELRISQLKEEMEANRFDQREREGQALMQKCKALLSENRELGEQMHEERQAELKAALQADQKQNAEQFQKCDEAAEFCKELSQENDKLQGTISKVAGRLLQARAELELVKKERAEAKAKRKQEKQQKADSLAAAAAAEAEAAASGVGLEVPEVVAPAPVVVLLAAEDAVQVLDDEEAEPEISEVAAAAGKDKKPNEKKEKKAKEERGEEKVKDRDRDGDKKSKKRKAELKPAAETEDAEARAARQRT</sequence>
<dbReference type="GO" id="GO:0005634">
    <property type="term" value="C:nucleus"/>
    <property type="evidence" value="ECO:0007669"/>
    <property type="project" value="UniProtKB-SubCell"/>
</dbReference>
<evidence type="ECO:0000256" key="3">
    <source>
        <dbReference type="ARBA" id="ARBA00022664"/>
    </source>
</evidence>
<keyword evidence="6" id="KW-0175">Coiled coil</keyword>
<dbReference type="GO" id="GO:0000381">
    <property type="term" value="P:regulation of alternative mRNA splicing, via spliceosome"/>
    <property type="evidence" value="ECO:0007669"/>
    <property type="project" value="InterPro"/>
</dbReference>
<feature type="coiled-coil region" evidence="6">
    <location>
        <begin position="71"/>
        <end position="131"/>
    </location>
</feature>